<gene>
    <name evidence="2" type="ORF">FHK87_16490</name>
</gene>
<organism evidence="2 3">
    <name type="scientific">Aquimarina algicola</name>
    <dbReference type="NCBI Taxonomy" id="2589995"/>
    <lineage>
        <taxon>Bacteria</taxon>
        <taxon>Pseudomonadati</taxon>
        <taxon>Bacteroidota</taxon>
        <taxon>Flavobacteriia</taxon>
        <taxon>Flavobacteriales</taxon>
        <taxon>Flavobacteriaceae</taxon>
        <taxon>Aquimarina</taxon>
    </lineage>
</organism>
<dbReference type="OrthoDB" id="5319888at2"/>
<comment type="caution">
    <text evidence="2">The sequence shown here is derived from an EMBL/GenBank/DDBJ whole genome shotgun (WGS) entry which is preliminary data.</text>
</comment>
<dbReference type="AlphaFoldDB" id="A0A504JD72"/>
<dbReference type="GO" id="GO:0016747">
    <property type="term" value="F:acyltransferase activity, transferring groups other than amino-acyl groups"/>
    <property type="evidence" value="ECO:0007669"/>
    <property type="project" value="InterPro"/>
</dbReference>
<dbReference type="PROSITE" id="PS51186">
    <property type="entry name" value="GNAT"/>
    <property type="match status" value="1"/>
</dbReference>
<dbReference type="Gene3D" id="3.40.630.30">
    <property type="match status" value="1"/>
</dbReference>
<dbReference type="InterPro" id="IPR000182">
    <property type="entry name" value="GNAT_dom"/>
</dbReference>
<accession>A0A504JD72</accession>
<protein>
    <submittedName>
        <fullName evidence="2">GNAT family N-acetyltransferase</fullName>
    </submittedName>
</protein>
<name>A0A504JD72_9FLAO</name>
<dbReference type="PANTHER" id="PTHR42791">
    <property type="entry name" value="GNAT FAMILY ACETYLTRANSFERASE"/>
    <property type="match status" value="1"/>
</dbReference>
<keyword evidence="3" id="KW-1185">Reference proteome</keyword>
<evidence type="ECO:0000313" key="3">
    <source>
        <dbReference type="Proteomes" id="UP000315540"/>
    </source>
</evidence>
<dbReference type="InterPro" id="IPR016181">
    <property type="entry name" value="Acyl_CoA_acyltransferase"/>
</dbReference>
<reference evidence="2 3" key="1">
    <citation type="submission" date="2019-06" db="EMBL/GenBank/DDBJ databases">
        <authorList>
            <person name="Meng X."/>
        </authorList>
    </citation>
    <scope>NUCLEOTIDE SEQUENCE [LARGE SCALE GENOMIC DNA]</scope>
    <source>
        <strain evidence="2 3">M625</strain>
    </source>
</reference>
<dbReference type="RefSeq" id="WP_140594865.1">
    <property type="nucleotide sequence ID" value="NZ_VFWZ01000005.1"/>
</dbReference>
<feature type="domain" description="N-acetyltransferase" evidence="1">
    <location>
        <begin position="1"/>
        <end position="187"/>
    </location>
</feature>
<dbReference type="Proteomes" id="UP000315540">
    <property type="component" value="Unassembled WGS sequence"/>
</dbReference>
<dbReference type="Pfam" id="PF13508">
    <property type="entry name" value="Acetyltransf_7"/>
    <property type="match status" value="1"/>
</dbReference>
<keyword evidence="2" id="KW-0808">Transferase</keyword>
<evidence type="ECO:0000259" key="1">
    <source>
        <dbReference type="PROSITE" id="PS51186"/>
    </source>
</evidence>
<dbReference type="EMBL" id="VFWZ01000005">
    <property type="protein sequence ID" value="TPN84530.1"/>
    <property type="molecule type" value="Genomic_DNA"/>
</dbReference>
<dbReference type="CDD" id="cd04301">
    <property type="entry name" value="NAT_SF"/>
    <property type="match status" value="1"/>
</dbReference>
<proteinExistence type="predicted"/>
<dbReference type="SUPFAM" id="SSF55729">
    <property type="entry name" value="Acyl-CoA N-acyltransferases (Nat)"/>
    <property type="match status" value="1"/>
</dbReference>
<evidence type="ECO:0000313" key="2">
    <source>
        <dbReference type="EMBL" id="TPN84530.1"/>
    </source>
</evidence>
<dbReference type="PANTHER" id="PTHR42791:SF1">
    <property type="entry name" value="N-ACETYLTRANSFERASE DOMAIN-CONTAINING PROTEIN"/>
    <property type="match status" value="1"/>
</dbReference>
<dbReference type="InterPro" id="IPR052523">
    <property type="entry name" value="Trichothecene_AcTrans"/>
</dbReference>
<sequence>MISGTQNDRKRIIDIIANSFDSNKSTNYTIKQDKKRQERLRFLVEYSVFQGEKFGEILMSRDKNAACIIIFPWFKSFSLLSLIWDIKLIFKAVGLRNLNAVLKRERLLKKNHPATPFYHLWYIGVDPDHQNKGTGSKLLEEVLENFSDKPIYLETSVTENLRWYHKYGFEIIDVLDLGYKLYILRKQ</sequence>